<proteinExistence type="predicted"/>
<sequence length="585" mass="62184">MREVDDLATLLPATVGTPLFVVGVDDDAGVEAVRTIRMTPGGEEAVIVAVQRAADGYLSALLRAGASDVWVLPDRESTIPQVEVRLVLAEHYARLQVEHARVGGELNVLKRALDLSGTGFVLTDPRLPDNPIVYANRSFAEVTGYPLEETLGRNCRFLQGEYRDQPAVAEITEAIREQRSVSVTLRNVRRSGEEFLNEVHIAPVRDDDGTISRFVGVQIDVTEQQNTGARLALEQEARRRAERERRRIAIVAAGTASMDRAESREAVLRALRGAVGDLLGPASVVDLADGEIEQDDRTWVIHDADHPTSSLVLDTTPDDVDDRSAVDLLVERTDEALTRVGRRLAERGLIRAMRESLEPLRPVAIEGLDVDAQVEPAGPGLAVGGDFVDNVVFSDGTSGVVLGDVTGKGPRAAALTGLVRHTVRACARLSASPSQALELVNLMLLDVPDRRRYSALTLGQVLGPADGAGLRVRFALAGSPPPVVLRDGGDARVEGAPGTLLGATDTPTFTDSEVTLGPGEVVAFFSDGVSEPLGGGVQASERLAELLRGVPTGAVDVTAAILRHGNALEGPVTDDRAVIALGPGR</sequence>
<protein>
    <recommendedName>
        <fullName evidence="8">PAS domain S-box protein</fullName>
    </recommendedName>
</protein>
<evidence type="ECO:0000313" key="7">
    <source>
        <dbReference type="Proteomes" id="UP000240739"/>
    </source>
</evidence>
<dbReference type="PANTHER" id="PTHR47429">
    <property type="entry name" value="PROTEIN TWIN LOV 1"/>
    <property type="match status" value="1"/>
</dbReference>
<organism evidence="6 7">
    <name type="scientific">Paraconexibacter algicola</name>
    <dbReference type="NCBI Taxonomy" id="2133960"/>
    <lineage>
        <taxon>Bacteria</taxon>
        <taxon>Bacillati</taxon>
        <taxon>Actinomycetota</taxon>
        <taxon>Thermoleophilia</taxon>
        <taxon>Solirubrobacterales</taxon>
        <taxon>Paraconexibacteraceae</taxon>
        <taxon>Paraconexibacter</taxon>
    </lineage>
</organism>
<dbReference type="Pfam" id="PF13426">
    <property type="entry name" value="PAS_9"/>
    <property type="match status" value="1"/>
</dbReference>
<evidence type="ECO:0000259" key="4">
    <source>
        <dbReference type="PROSITE" id="PS50112"/>
    </source>
</evidence>
<gene>
    <name evidence="6" type="ORF">C7Y72_10115</name>
</gene>
<evidence type="ECO:0008006" key="8">
    <source>
        <dbReference type="Google" id="ProtNLM"/>
    </source>
</evidence>
<evidence type="ECO:0000256" key="2">
    <source>
        <dbReference type="ARBA" id="ARBA00022643"/>
    </source>
</evidence>
<dbReference type="InterPro" id="IPR035965">
    <property type="entry name" value="PAS-like_dom_sf"/>
</dbReference>
<dbReference type="SUPFAM" id="SSF55785">
    <property type="entry name" value="PYP-like sensor domain (PAS domain)"/>
    <property type="match status" value="1"/>
</dbReference>
<keyword evidence="7" id="KW-1185">Reference proteome</keyword>
<keyword evidence="2" id="KW-0288">FMN</keyword>
<dbReference type="Gene3D" id="3.30.450.20">
    <property type="entry name" value="PAS domain"/>
    <property type="match status" value="1"/>
</dbReference>
<feature type="domain" description="PAC" evidence="5">
    <location>
        <begin position="179"/>
        <end position="233"/>
    </location>
</feature>
<dbReference type="CDD" id="cd00130">
    <property type="entry name" value="PAS"/>
    <property type="match status" value="1"/>
</dbReference>
<accession>A0A2T4UL50</accession>
<dbReference type="Pfam" id="PF07228">
    <property type="entry name" value="SpoIIE"/>
    <property type="match status" value="1"/>
</dbReference>
<dbReference type="InterPro" id="IPR001932">
    <property type="entry name" value="PPM-type_phosphatase-like_dom"/>
</dbReference>
<dbReference type="Gene3D" id="3.60.40.10">
    <property type="entry name" value="PPM-type phosphatase domain"/>
    <property type="match status" value="1"/>
</dbReference>
<feature type="domain" description="PAS" evidence="4">
    <location>
        <begin position="105"/>
        <end position="154"/>
    </location>
</feature>
<reference evidence="6 7" key="1">
    <citation type="submission" date="2018-03" db="EMBL/GenBank/DDBJ databases">
        <title>Aquarubrobacter algicola gen. nov., sp. nov., a novel actinobacterium isolated from shallow eutrophic lake during the end of cyanobacterial harmful algal blooms.</title>
        <authorList>
            <person name="Chun S.J."/>
        </authorList>
    </citation>
    <scope>NUCLEOTIDE SEQUENCE [LARGE SCALE GENOMIC DNA]</scope>
    <source>
        <strain evidence="6 7">Seoho-28</strain>
    </source>
</reference>
<dbReference type="InterPro" id="IPR036457">
    <property type="entry name" value="PPM-type-like_dom_sf"/>
</dbReference>
<dbReference type="PROSITE" id="PS50112">
    <property type="entry name" value="PAS"/>
    <property type="match status" value="1"/>
</dbReference>
<dbReference type="SMART" id="SM00331">
    <property type="entry name" value="PP2C_SIG"/>
    <property type="match status" value="1"/>
</dbReference>
<dbReference type="InterPro" id="IPR000014">
    <property type="entry name" value="PAS"/>
</dbReference>
<evidence type="ECO:0000256" key="1">
    <source>
        <dbReference type="ARBA" id="ARBA00022630"/>
    </source>
</evidence>
<dbReference type="InterPro" id="IPR000700">
    <property type="entry name" value="PAS-assoc_C"/>
</dbReference>
<dbReference type="PROSITE" id="PS50113">
    <property type="entry name" value="PAC"/>
    <property type="match status" value="1"/>
</dbReference>
<keyword evidence="1" id="KW-0285">Flavoprotein</keyword>
<dbReference type="Proteomes" id="UP000240739">
    <property type="component" value="Unassembled WGS sequence"/>
</dbReference>
<dbReference type="PANTHER" id="PTHR47429:SF2">
    <property type="entry name" value="PROTEIN TWIN LOV 1"/>
    <property type="match status" value="1"/>
</dbReference>
<dbReference type="AlphaFoldDB" id="A0A2T4UL50"/>
<dbReference type="NCBIfam" id="TIGR00229">
    <property type="entry name" value="sensory_box"/>
    <property type="match status" value="1"/>
</dbReference>
<dbReference type="SMART" id="SM00086">
    <property type="entry name" value="PAC"/>
    <property type="match status" value="1"/>
</dbReference>
<evidence type="ECO:0000313" key="6">
    <source>
        <dbReference type="EMBL" id="PTL59974.1"/>
    </source>
</evidence>
<dbReference type="SMART" id="SM00091">
    <property type="entry name" value="PAS"/>
    <property type="match status" value="1"/>
</dbReference>
<comment type="caution">
    <text evidence="6">The sequence shown here is derived from an EMBL/GenBank/DDBJ whole genome shotgun (WGS) entry which is preliminary data.</text>
</comment>
<name>A0A2T4UL50_9ACTN</name>
<keyword evidence="3" id="KW-0157">Chromophore</keyword>
<evidence type="ECO:0000256" key="3">
    <source>
        <dbReference type="ARBA" id="ARBA00022991"/>
    </source>
</evidence>
<dbReference type="EMBL" id="PYYB01000001">
    <property type="protein sequence ID" value="PTL59974.1"/>
    <property type="molecule type" value="Genomic_DNA"/>
</dbReference>
<dbReference type="InterPro" id="IPR001610">
    <property type="entry name" value="PAC"/>
</dbReference>
<evidence type="ECO:0000259" key="5">
    <source>
        <dbReference type="PROSITE" id="PS50113"/>
    </source>
</evidence>